<reference evidence="2 3" key="1">
    <citation type="journal article" date="2012" name="Plant Cell">
        <title>Genome comparison of barley and maize smut fungi reveals targeted loss of RNA silencing components and species-specific presence of transposable elements.</title>
        <authorList>
            <person name="Laurie J.D."/>
            <person name="Ali S."/>
            <person name="Linning R."/>
            <person name="Mannhaupt G."/>
            <person name="Wong P."/>
            <person name="Gueldener U."/>
            <person name="Muensterkoetter M."/>
            <person name="Moore R."/>
            <person name="Kahmann R."/>
            <person name="Bakkeren G."/>
            <person name="Schirawski J."/>
        </authorList>
    </citation>
    <scope>NUCLEOTIDE SEQUENCE [LARGE SCALE GENOMIC DNA]</scope>
    <source>
        <strain evidence="3">Uh4875-4</strain>
    </source>
</reference>
<dbReference type="HOGENOM" id="CLU_1856783_0_0_1"/>
<dbReference type="AlphaFoldDB" id="I2FSZ4"/>
<accession>I2FSZ4</accession>
<feature type="chain" id="PRO_5003658179" evidence="1">
    <location>
        <begin position="30"/>
        <end position="138"/>
    </location>
</feature>
<organism evidence="2 3">
    <name type="scientific">Ustilago hordei</name>
    <name type="common">Barley covered smut fungus</name>
    <dbReference type="NCBI Taxonomy" id="120017"/>
    <lineage>
        <taxon>Eukaryota</taxon>
        <taxon>Fungi</taxon>
        <taxon>Dikarya</taxon>
        <taxon>Basidiomycota</taxon>
        <taxon>Ustilaginomycotina</taxon>
        <taxon>Ustilaginomycetes</taxon>
        <taxon>Ustilaginales</taxon>
        <taxon>Ustilaginaceae</taxon>
        <taxon>Ustilago</taxon>
    </lineage>
</organism>
<proteinExistence type="predicted"/>
<evidence type="ECO:0000313" key="3">
    <source>
        <dbReference type="Proteomes" id="UP000006174"/>
    </source>
</evidence>
<dbReference type="Proteomes" id="UP000006174">
    <property type="component" value="Unassembled WGS sequence"/>
</dbReference>
<comment type="caution">
    <text evidence="2">The sequence shown here is derived from an EMBL/GenBank/DDBJ whole genome shotgun (WGS) entry which is preliminary data.</text>
</comment>
<sequence length="138" mass="15012">MSPVTLPSFWHTTSTLLLLLLSSWFPLWRCPLASLPLLPADGQASYCFMTNRGHSHFIWVATGTLFHPSHPSAPVHYRGGPLLHQGGELDDSSIYHLTLALPDPAIPVLPVMGLDAQEAGRSVNLYEGSTGIKESGRL</sequence>
<keyword evidence="1" id="KW-0732">Signal</keyword>
<name>I2FSZ4_USTHO</name>
<gene>
    <name evidence="2" type="ORF">UHOR_14183</name>
</gene>
<keyword evidence="3" id="KW-1185">Reference proteome</keyword>
<evidence type="ECO:0000313" key="2">
    <source>
        <dbReference type="EMBL" id="CCF50037.1"/>
    </source>
</evidence>
<feature type="signal peptide" evidence="1">
    <location>
        <begin position="1"/>
        <end position="29"/>
    </location>
</feature>
<protein>
    <submittedName>
        <fullName evidence="2">Uncharacterized protein</fullName>
    </submittedName>
</protein>
<dbReference type="EMBL" id="CAGI01000150">
    <property type="protein sequence ID" value="CCF50037.1"/>
    <property type="molecule type" value="Genomic_DNA"/>
</dbReference>
<evidence type="ECO:0000256" key="1">
    <source>
        <dbReference type="SAM" id="SignalP"/>
    </source>
</evidence>